<dbReference type="EMBL" id="KN837214">
    <property type="protein sequence ID" value="KIJ33334.1"/>
    <property type="molecule type" value="Genomic_DNA"/>
</dbReference>
<keyword evidence="2" id="KW-0812">Transmembrane</keyword>
<evidence type="ECO:0000256" key="1">
    <source>
        <dbReference type="SAM" id="MobiDB-lite"/>
    </source>
</evidence>
<feature type="transmembrane region" description="Helical" evidence="2">
    <location>
        <begin position="70"/>
        <end position="94"/>
    </location>
</feature>
<dbReference type="HOGENOM" id="CLU_1138606_0_0_1"/>
<name>A0A0C9UF11_SPHS4</name>
<sequence>MAYPSQLRHQPWWEILRQASCQKKPPSYFLSPPSNLPLPLLDIPLDIVQKSTTHYTNFPLLSHTPPSHGVLIGGISGGICLIIVGLIIALLLFIRKRRQAVTNGYVEAWWLVHAKEGEADSMDNFRSSQNAVNQQYRAHSAVPDTSASPHPSLDLRPLSIPCDDTTLGLNNLAASALIESPQLPPLDVVDLELGVSGTIQALERQQDGITTMDAFSSPEIEQTRPSSQTTTGTAPPNYEEKSYE</sequence>
<protein>
    <submittedName>
        <fullName evidence="3">Uncharacterized protein</fullName>
    </submittedName>
</protein>
<evidence type="ECO:0000256" key="2">
    <source>
        <dbReference type="SAM" id="Phobius"/>
    </source>
</evidence>
<reference evidence="3 4" key="1">
    <citation type="submission" date="2014-06" db="EMBL/GenBank/DDBJ databases">
        <title>Evolutionary Origins and Diversification of the Mycorrhizal Mutualists.</title>
        <authorList>
            <consortium name="DOE Joint Genome Institute"/>
            <consortium name="Mycorrhizal Genomics Consortium"/>
            <person name="Kohler A."/>
            <person name="Kuo A."/>
            <person name="Nagy L.G."/>
            <person name="Floudas D."/>
            <person name="Copeland A."/>
            <person name="Barry K.W."/>
            <person name="Cichocki N."/>
            <person name="Veneault-Fourrey C."/>
            <person name="LaButti K."/>
            <person name="Lindquist E.A."/>
            <person name="Lipzen A."/>
            <person name="Lundell T."/>
            <person name="Morin E."/>
            <person name="Murat C."/>
            <person name="Riley R."/>
            <person name="Ohm R."/>
            <person name="Sun H."/>
            <person name="Tunlid A."/>
            <person name="Henrissat B."/>
            <person name="Grigoriev I.V."/>
            <person name="Hibbett D.S."/>
            <person name="Martin F."/>
        </authorList>
    </citation>
    <scope>NUCLEOTIDE SEQUENCE [LARGE SCALE GENOMIC DNA]</scope>
    <source>
        <strain evidence="3 4">SS14</strain>
    </source>
</reference>
<evidence type="ECO:0000313" key="4">
    <source>
        <dbReference type="Proteomes" id="UP000054279"/>
    </source>
</evidence>
<keyword evidence="4" id="KW-1185">Reference proteome</keyword>
<accession>A0A0C9UF11</accession>
<dbReference type="AlphaFoldDB" id="A0A0C9UF11"/>
<dbReference type="Proteomes" id="UP000054279">
    <property type="component" value="Unassembled WGS sequence"/>
</dbReference>
<feature type="region of interest" description="Disordered" evidence="1">
    <location>
        <begin position="204"/>
        <end position="244"/>
    </location>
</feature>
<evidence type="ECO:0000313" key="3">
    <source>
        <dbReference type="EMBL" id="KIJ33334.1"/>
    </source>
</evidence>
<gene>
    <name evidence="3" type="ORF">M422DRAFT_264724</name>
</gene>
<feature type="compositionally biased region" description="Polar residues" evidence="1">
    <location>
        <begin position="219"/>
        <end position="234"/>
    </location>
</feature>
<organism evidence="3 4">
    <name type="scientific">Sphaerobolus stellatus (strain SS14)</name>
    <dbReference type="NCBI Taxonomy" id="990650"/>
    <lineage>
        <taxon>Eukaryota</taxon>
        <taxon>Fungi</taxon>
        <taxon>Dikarya</taxon>
        <taxon>Basidiomycota</taxon>
        <taxon>Agaricomycotina</taxon>
        <taxon>Agaricomycetes</taxon>
        <taxon>Phallomycetidae</taxon>
        <taxon>Geastrales</taxon>
        <taxon>Sphaerobolaceae</taxon>
        <taxon>Sphaerobolus</taxon>
    </lineage>
</organism>
<keyword evidence="2" id="KW-1133">Transmembrane helix</keyword>
<dbReference type="CDD" id="cd12087">
    <property type="entry name" value="TM_EGFR-like"/>
    <property type="match status" value="1"/>
</dbReference>
<proteinExistence type="predicted"/>
<keyword evidence="2" id="KW-0472">Membrane</keyword>